<dbReference type="InterPro" id="IPR004045">
    <property type="entry name" value="Glutathione_S-Trfase_N"/>
</dbReference>
<dbReference type="Proteomes" id="UP000315783">
    <property type="component" value="Unassembled WGS sequence"/>
</dbReference>
<dbReference type="InterPro" id="IPR036249">
    <property type="entry name" value="Thioredoxin-like_sf"/>
</dbReference>
<dbReference type="InterPro" id="IPR050983">
    <property type="entry name" value="GST_Omega/HSP26"/>
</dbReference>
<protein>
    <recommendedName>
        <fullName evidence="1">GST N-terminal domain-containing protein</fullName>
    </recommendedName>
</protein>
<reference evidence="2 3" key="1">
    <citation type="journal article" date="2019" name="Appl. Microbiol. Biotechnol.">
        <title>Genome sequence of Isaria javanica and comparative genome analysis insights into family S53 peptidase evolution in fungal entomopathogens.</title>
        <authorList>
            <person name="Lin R."/>
            <person name="Zhang X."/>
            <person name="Xin B."/>
            <person name="Zou M."/>
            <person name="Gao Y."/>
            <person name="Qin F."/>
            <person name="Hu Q."/>
            <person name="Xie B."/>
            <person name="Cheng X."/>
        </authorList>
    </citation>
    <scope>NUCLEOTIDE SEQUENCE [LARGE SCALE GENOMIC DNA]</scope>
    <source>
        <strain evidence="2 3">IJ1G</strain>
    </source>
</reference>
<feature type="domain" description="GST N-terminal" evidence="1">
    <location>
        <begin position="1"/>
        <end position="109"/>
    </location>
</feature>
<organism evidence="2 3">
    <name type="scientific">Cordyceps javanica</name>
    <dbReference type="NCBI Taxonomy" id="43265"/>
    <lineage>
        <taxon>Eukaryota</taxon>
        <taxon>Fungi</taxon>
        <taxon>Dikarya</taxon>
        <taxon>Ascomycota</taxon>
        <taxon>Pezizomycotina</taxon>
        <taxon>Sordariomycetes</taxon>
        <taxon>Hypocreomycetidae</taxon>
        <taxon>Hypocreales</taxon>
        <taxon>Cordycipitaceae</taxon>
        <taxon>Cordyceps</taxon>
    </lineage>
</organism>
<name>A0A545UTJ6_9HYPO</name>
<dbReference type="STRING" id="43265.A0A545UTJ6"/>
<dbReference type="PANTHER" id="PTHR43968">
    <property type="match status" value="1"/>
</dbReference>
<dbReference type="Gene3D" id="1.20.1050.10">
    <property type="match status" value="1"/>
</dbReference>
<keyword evidence="3" id="KW-1185">Reference proteome</keyword>
<dbReference type="AlphaFoldDB" id="A0A545UTJ6"/>
<evidence type="ECO:0000259" key="1">
    <source>
        <dbReference type="PROSITE" id="PS50404"/>
    </source>
</evidence>
<dbReference type="Pfam" id="PF13417">
    <property type="entry name" value="GST_N_3"/>
    <property type="match status" value="1"/>
</dbReference>
<dbReference type="EMBL" id="SPUK01000014">
    <property type="protein sequence ID" value="TQV92784.1"/>
    <property type="molecule type" value="Genomic_DNA"/>
</dbReference>
<sequence length="314" mass="34927">MQIYSFVGSQWAGVVHLALAEKGFAQGKDYDITEVDLGKKLAVPIFFTAPFVNKTTTRRAGNADNFDPAYLDINPNGTVPSLTAPSLPRPLIDSVDILRHLDGLRPETARRRPPLVPLDAASRDRGQQLIDLVHSPQLDTNILFFRARDAAELGARTKSWHKGFIDTRQRRLEEEHAAHPAHPFYGPKLEENGVIHAQYAAAAGVRANDNDAFFARSRELHREFADGMARLETLLVLPFAAGASLSEADLHLAPWLSHAMVAADSDIHQVQDFTALEKTIARSNPGFHVGPRTRQWWKTLASETSFQQVFPHLH</sequence>
<dbReference type="CDD" id="cd00570">
    <property type="entry name" value="GST_N_family"/>
    <property type="match status" value="1"/>
</dbReference>
<dbReference type="SUPFAM" id="SSF52833">
    <property type="entry name" value="Thioredoxin-like"/>
    <property type="match status" value="1"/>
</dbReference>
<accession>A0A545UTJ6</accession>
<dbReference type="PANTHER" id="PTHR43968:SF6">
    <property type="entry name" value="GLUTATHIONE S-TRANSFERASE OMEGA"/>
    <property type="match status" value="1"/>
</dbReference>
<evidence type="ECO:0000313" key="2">
    <source>
        <dbReference type="EMBL" id="TQV92784.1"/>
    </source>
</evidence>
<proteinExistence type="predicted"/>
<gene>
    <name evidence="2" type="ORF">IF1G_08708</name>
</gene>
<dbReference type="GO" id="GO:0005737">
    <property type="term" value="C:cytoplasm"/>
    <property type="evidence" value="ECO:0007669"/>
    <property type="project" value="TreeGrafter"/>
</dbReference>
<dbReference type="OrthoDB" id="412788at2759"/>
<evidence type="ECO:0000313" key="3">
    <source>
        <dbReference type="Proteomes" id="UP000315783"/>
    </source>
</evidence>
<comment type="caution">
    <text evidence="2">The sequence shown here is derived from an EMBL/GenBank/DDBJ whole genome shotgun (WGS) entry which is preliminary data.</text>
</comment>
<dbReference type="Gene3D" id="3.40.30.10">
    <property type="entry name" value="Glutaredoxin"/>
    <property type="match status" value="1"/>
</dbReference>
<dbReference type="PROSITE" id="PS50404">
    <property type="entry name" value="GST_NTER"/>
    <property type="match status" value="1"/>
</dbReference>